<dbReference type="Proteomes" id="UP001275084">
    <property type="component" value="Unassembled WGS sequence"/>
</dbReference>
<proteinExistence type="predicted"/>
<reference evidence="1" key="1">
    <citation type="journal article" date="2023" name="Mol. Phylogenet. Evol.">
        <title>Genome-scale phylogeny and comparative genomics of the fungal order Sordariales.</title>
        <authorList>
            <person name="Hensen N."/>
            <person name="Bonometti L."/>
            <person name="Westerberg I."/>
            <person name="Brannstrom I.O."/>
            <person name="Guillou S."/>
            <person name="Cros-Aarteil S."/>
            <person name="Calhoun S."/>
            <person name="Haridas S."/>
            <person name="Kuo A."/>
            <person name="Mondo S."/>
            <person name="Pangilinan J."/>
            <person name="Riley R."/>
            <person name="LaButti K."/>
            <person name="Andreopoulos B."/>
            <person name="Lipzen A."/>
            <person name="Chen C."/>
            <person name="Yan M."/>
            <person name="Daum C."/>
            <person name="Ng V."/>
            <person name="Clum A."/>
            <person name="Steindorff A."/>
            <person name="Ohm R.A."/>
            <person name="Martin F."/>
            <person name="Silar P."/>
            <person name="Natvig D.O."/>
            <person name="Lalanne C."/>
            <person name="Gautier V."/>
            <person name="Ament-Velasquez S.L."/>
            <person name="Kruys A."/>
            <person name="Hutchinson M.I."/>
            <person name="Powell A.J."/>
            <person name="Barry K."/>
            <person name="Miller A.N."/>
            <person name="Grigoriev I.V."/>
            <person name="Debuchy R."/>
            <person name="Gladieux P."/>
            <person name="Hiltunen Thoren M."/>
            <person name="Johannesson H."/>
        </authorList>
    </citation>
    <scope>NUCLEOTIDE SEQUENCE</scope>
    <source>
        <strain evidence="1">CBS 955.72</strain>
    </source>
</reference>
<keyword evidence="2" id="KW-1185">Reference proteome</keyword>
<organism evidence="1 2">
    <name type="scientific">Lasiosphaeria hispida</name>
    <dbReference type="NCBI Taxonomy" id="260671"/>
    <lineage>
        <taxon>Eukaryota</taxon>
        <taxon>Fungi</taxon>
        <taxon>Dikarya</taxon>
        <taxon>Ascomycota</taxon>
        <taxon>Pezizomycotina</taxon>
        <taxon>Sordariomycetes</taxon>
        <taxon>Sordariomycetidae</taxon>
        <taxon>Sordariales</taxon>
        <taxon>Lasiosphaeriaceae</taxon>
        <taxon>Lasiosphaeria</taxon>
    </lineage>
</organism>
<protein>
    <submittedName>
        <fullName evidence="1">Uncharacterized protein</fullName>
    </submittedName>
</protein>
<reference evidence="1" key="2">
    <citation type="submission" date="2023-06" db="EMBL/GenBank/DDBJ databases">
        <authorList>
            <consortium name="Lawrence Berkeley National Laboratory"/>
            <person name="Haridas S."/>
            <person name="Hensen N."/>
            <person name="Bonometti L."/>
            <person name="Westerberg I."/>
            <person name="Brannstrom I.O."/>
            <person name="Guillou S."/>
            <person name="Cros-Aarteil S."/>
            <person name="Calhoun S."/>
            <person name="Kuo A."/>
            <person name="Mondo S."/>
            <person name="Pangilinan J."/>
            <person name="Riley R."/>
            <person name="Labutti K."/>
            <person name="Andreopoulos B."/>
            <person name="Lipzen A."/>
            <person name="Chen C."/>
            <person name="Yanf M."/>
            <person name="Daum C."/>
            <person name="Ng V."/>
            <person name="Clum A."/>
            <person name="Steindorff A."/>
            <person name="Ohm R."/>
            <person name="Martin F."/>
            <person name="Silar P."/>
            <person name="Natvig D."/>
            <person name="Lalanne C."/>
            <person name="Gautier V."/>
            <person name="Ament-Velasquez S.L."/>
            <person name="Kruys A."/>
            <person name="Hutchinson M.I."/>
            <person name="Powell A.J."/>
            <person name="Barry K."/>
            <person name="Miller A.N."/>
            <person name="Grigoriev I.V."/>
            <person name="Debuchy R."/>
            <person name="Gladieux P."/>
            <person name="Thoren M.H."/>
            <person name="Johannesson H."/>
        </authorList>
    </citation>
    <scope>NUCLEOTIDE SEQUENCE</scope>
    <source>
        <strain evidence="1">CBS 955.72</strain>
    </source>
</reference>
<name>A0AAJ0H7Q5_9PEZI</name>
<comment type="caution">
    <text evidence="1">The sequence shown here is derived from an EMBL/GenBank/DDBJ whole genome shotgun (WGS) entry which is preliminary data.</text>
</comment>
<accession>A0AAJ0H7Q5</accession>
<sequence>MERALESSAYFDRQGQNLGSKLIGLHPGLPSIHLWLKRIRDDLRVNIMQLLNYQGRAISFWGLRRAPTFTEPGPLKGYLDLQNSQRLFRAEFRQRTESAVVPMIINAPCLPAR</sequence>
<evidence type="ECO:0000313" key="1">
    <source>
        <dbReference type="EMBL" id="KAK3342196.1"/>
    </source>
</evidence>
<dbReference type="AlphaFoldDB" id="A0AAJ0H7Q5"/>
<dbReference type="EMBL" id="JAUIQD010000008">
    <property type="protein sequence ID" value="KAK3342196.1"/>
    <property type="molecule type" value="Genomic_DNA"/>
</dbReference>
<evidence type="ECO:0000313" key="2">
    <source>
        <dbReference type="Proteomes" id="UP001275084"/>
    </source>
</evidence>
<gene>
    <name evidence="1" type="ORF">B0T25DRAFT_360473</name>
</gene>